<feature type="coiled-coil region" evidence="1">
    <location>
        <begin position="69"/>
        <end position="103"/>
    </location>
</feature>
<proteinExistence type="predicted"/>
<accession>A0AAD9UD22</accession>
<dbReference type="EMBL" id="JAODUO010000249">
    <property type="protein sequence ID" value="KAK2184923.1"/>
    <property type="molecule type" value="Genomic_DNA"/>
</dbReference>
<reference evidence="2" key="1">
    <citation type="journal article" date="2023" name="Mol. Biol. Evol.">
        <title>Third-Generation Sequencing Reveals the Adaptive Role of the Epigenome in Three Deep-Sea Polychaetes.</title>
        <authorList>
            <person name="Perez M."/>
            <person name="Aroh O."/>
            <person name="Sun Y."/>
            <person name="Lan Y."/>
            <person name="Juniper S.K."/>
            <person name="Young C.R."/>
            <person name="Angers B."/>
            <person name="Qian P.Y."/>
        </authorList>
    </citation>
    <scope>NUCLEOTIDE SEQUENCE</scope>
    <source>
        <strain evidence="2">R07B-5</strain>
    </source>
</reference>
<comment type="caution">
    <text evidence="2">The sequence shown here is derived from an EMBL/GenBank/DDBJ whole genome shotgun (WGS) entry which is preliminary data.</text>
</comment>
<evidence type="ECO:0000313" key="3">
    <source>
        <dbReference type="Proteomes" id="UP001209878"/>
    </source>
</evidence>
<evidence type="ECO:0000313" key="2">
    <source>
        <dbReference type="EMBL" id="KAK2184923.1"/>
    </source>
</evidence>
<dbReference type="Proteomes" id="UP001209878">
    <property type="component" value="Unassembled WGS sequence"/>
</dbReference>
<sequence>MNQTIGKMLPAPPAPPPPPLTWDANNGFGSKMINNRHLSLDPHESMTAAAEWTEREHLHNLVNKLTIENIDLKSQRTAKEKLVDSLEKQVKSLESELTALKRRINRQGFPDSSSKESIPMALGCEAHESDSRVQLTAHRKALDWLNPQDEAFDSQVIFSGGSTPGSLSPSSPTQLKGPGVFVQLSTNPWQAEQESNALRDLVNCFISAMTPPSKKSTPNAPTSSSNSSHVLLQLSSFYLSSNGLTHGQPKESLHFLTGVNDQYLIPVELTDVERLTAVLNTRKAIWYGTHADQLVLSASGTDLPTEQVTALPFEVHRTPSGHVCDTDIENMIVTLRHERNKNAALMAALKEMEKQQYNLTHDKREAVFHLDRERLQNKRLTNVITTLKLRRRRSLCASDVGAGPRGRWSGSSNRWLQISIGIIVHMVAMRVINVFFA</sequence>
<organism evidence="2 3">
    <name type="scientific">Ridgeia piscesae</name>
    <name type="common">Tubeworm</name>
    <dbReference type="NCBI Taxonomy" id="27915"/>
    <lineage>
        <taxon>Eukaryota</taxon>
        <taxon>Metazoa</taxon>
        <taxon>Spiralia</taxon>
        <taxon>Lophotrochozoa</taxon>
        <taxon>Annelida</taxon>
        <taxon>Polychaeta</taxon>
        <taxon>Sedentaria</taxon>
        <taxon>Canalipalpata</taxon>
        <taxon>Sabellida</taxon>
        <taxon>Siboglinidae</taxon>
        <taxon>Ridgeia</taxon>
    </lineage>
</organism>
<protein>
    <submittedName>
        <fullName evidence="2">Uncharacterized protein</fullName>
    </submittedName>
</protein>
<keyword evidence="1" id="KW-0175">Coiled coil</keyword>
<dbReference type="AlphaFoldDB" id="A0AAD9UD22"/>
<keyword evidence="3" id="KW-1185">Reference proteome</keyword>
<gene>
    <name evidence="2" type="ORF">NP493_249g11095</name>
</gene>
<evidence type="ECO:0000256" key="1">
    <source>
        <dbReference type="SAM" id="Coils"/>
    </source>
</evidence>
<name>A0AAD9UD22_RIDPI</name>